<dbReference type="Proteomes" id="UP000799049">
    <property type="component" value="Unassembled WGS sequence"/>
</dbReference>
<dbReference type="InterPro" id="IPR011992">
    <property type="entry name" value="EF-hand-dom_pair"/>
</dbReference>
<keyword evidence="3" id="KW-0812">Transmembrane</keyword>
<accession>A0A8K0AI11</accession>
<keyword evidence="2" id="KW-0677">Repeat</keyword>
<protein>
    <submittedName>
        <fullName evidence="5">Mitochondrial ERMES protein Gem1 (MIRO mitochondrial rho GTPase)</fullName>
    </submittedName>
</protein>
<evidence type="ECO:0000256" key="2">
    <source>
        <dbReference type="ARBA" id="ARBA00022737"/>
    </source>
</evidence>
<dbReference type="PANTHER" id="PTHR46819:SF1">
    <property type="entry name" value="EF-HAND CALCIUM-BINDING DOMAIN-CONTAINING PROTEIN 7"/>
    <property type="match status" value="1"/>
</dbReference>
<evidence type="ECO:0000259" key="4">
    <source>
        <dbReference type="Pfam" id="PF08356"/>
    </source>
</evidence>
<keyword evidence="3" id="KW-0472">Membrane</keyword>
<dbReference type="SUPFAM" id="SSF52540">
    <property type="entry name" value="P-loop containing nucleoside triphosphate hydrolases"/>
    <property type="match status" value="2"/>
</dbReference>
<evidence type="ECO:0000256" key="1">
    <source>
        <dbReference type="ARBA" id="ARBA00022723"/>
    </source>
</evidence>
<keyword evidence="3" id="KW-1133">Transmembrane helix</keyword>
<comment type="caution">
    <text evidence="5">The sequence shown here is derived from an EMBL/GenBank/DDBJ whole genome shotgun (WGS) entry which is preliminary data.</text>
</comment>
<evidence type="ECO:0000313" key="6">
    <source>
        <dbReference type="Proteomes" id="UP000799049"/>
    </source>
</evidence>
<dbReference type="InterPro" id="IPR027417">
    <property type="entry name" value="P-loop_NTPase"/>
</dbReference>
<dbReference type="GO" id="GO:0046872">
    <property type="term" value="F:metal ion binding"/>
    <property type="evidence" value="ECO:0007669"/>
    <property type="project" value="UniProtKB-KW"/>
</dbReference>
<dbReference type="OrthoDB" id="10020961at2759"/>
<dbReference type="InterPro" id="IPR013567">
    <property type="entry name" value="EF_hand_assoc_2"/>
</dbReference>
<dbReference type="SUPFAM" id="SSF47473">
    <property type="entry name" value="EF-hand"/>
    <property type="match status" value="1"/>
</dbReference>
<feature type="transmembrane region" description="Helical" evidence="3">
    <location>
        <begin position="619"/>
        <end position="637"/>
    </location>
</feature>
<name>A0A8K0AI11_ANDGO</name>
<evidence type="ECO:0000313" key="5">
    <source>
        <dbReference type="EMBL" id="KAF0852726.1"/>
    </source>
</evidence>
<dbReference type="PANTHER" id="PTHR46819">
    <property type="entry name" value="EF-HAND CALCIUM-BINDING DOMAIN-CONTAINING PROTEIN 7"/>
    <property type="match status" value="1"/>
</dbReference>
<feature type="domain" description="EF hand associated type-2" evidence="4">
    <location>
        <begin position="245"/>
        <end position="339"/>
    </location>
</feature>
<gene>
    <name evidence="5" type="ORF">ANDGO_00736</name>
</gene>
<proteinExistence type="predicted"/>
<keyword evidence="1" id="KW-0479">Metal-binding</keyword>
<dbReference type="InterPro" id="IPR052266">
    <property type="entry name" value="Miro-EF-hand_domain"/>
</dbReference>
<dbReference type="Gene3D" id="1.10.238.10">
    <property type="entry name" value="EF-hand"/>
    <property type="match status" value="2"/>
</dbReference>
<reference evidence="5" key="1">
    <citation type="submission" date="2019-09" db="EMBL/GenBank/DDBJ databases">
        <title>The Mitochondrial Proteome of the Jakobid, Andalucia godoyi, a Protist With the Most Gene-Rich and Bacteria-Like Mitochondrial Genome.</title>
        <authorList>
            <person name="Gray M.W."/>
            <person name="Burger G."/>
            <person name="Derelle R."/>
            <person name="Klimes V."/>
            <person name="Leger M."/>
            <person name="Sarrasin M."/>
            <person name="Vlcek C."/>
            <person name="Roger A.J."/>
            <person name="Elias M."/>
            <person name="Lang B.F."/>
        </authorList>
    </citation>
    <scope>NUCLEOTIDE SEQUENCE</scope>
    <source>
        <strain evidence="5">And28</strain>
    </source>
</reference>
<dbReference type="Gene3D" id="3.40.50.300">
    <property type="entry name" value="P-loop containing nucleotide triphosphate hydrolases"/>
    <property type="match status" value="2"/>
</dbReference>
<evidence type="ECO:0000256" key="3">
    <source>
        <dbReference type="SAM" id="Phobius"/>
    </source>
</evidence>
<keyword evidence="6" id="KW-1185">Reference proteome</keyword>
<sequence length="643" mass="70252">MSSSSGTGRSGLRPVSLDGSHILIALAGDTGAGKTSFCHALVDETPFSGEHFSQLSGPVVIPAALAGGYADLAILDSNADQADHFQTILSKSHVIVLMFDGSDPTDDYLATRRVSSYWLPLFKSLNLKVPVIIAKNKKDIPAENAALESVHAAMRNGELCANGLYLCELSVKDRQGIGLVVSYAQKSVLYPITPIFDFVNQTLTPHAARAFLRIFRCINRSCTGYLSDDELRQMQRRVFGSDFQPAELQLLKQSLKRAVAQTADSQDNGPSDDVSVAEDQSGVSFEGFLILMLRFVTQGASEAIWAFLRSFHYDDKLEIEINLPSLHHEPDQCVELSSEAVAFMTEANKQLFAVLLNTATGGLLFPSMDQPKTLEEEASSSSGQRAVPLDSVIAQYQSLALFDVATVARLFALSGYDSDDFGKLFKVSKRRALERRTNRVQRSVLQFYVFGSPNCGKSTLLKNGSAVRLQSKHTLVFREIPESYVDKVLQSREALDVPDVFVLAYDGADPYSFQYISQVYRKLVAIVPETPCVFVVTKADQDIVVQQNDESPEVFCKSRGLPWPPILTSALNDDFGSFFDSLLQVALRPQLCLPSVSQNAPGSAPCVSCPPSASNLRKIVLIGSSVVVVVGVAAYLYRRAKSN</sequence>
<dbReference type="EMBL" id="VRVR01000019">
    <property type="protein sequence ID" value="KAF0852726.1"/>
    <property type="molecule type" value="Genomic_DNA"/>
</dbReference>
<dbReference type="AlphaFoldDB" id="A0A8K0AI11"/>
<organism evidence="5 6">
    <name type="scientific">Andalucia godoyi</name>
    <name type="common">Flagellate</name>
    <dbReference type="NCBI Taxonomy" id="505711"/>
    <lineage>
        <taxon>Eukaryota</taxon>
        <taxon>Discoba</taxon>
        <taxon>Jakobida</taxon>
        <taxon>Andalucina</taxon>
        <taxon>Andaluciidae</taxon>
        <taxon>Andalucia</taxon>
    </lineage>
</organism>
<dbReference type="Pfam" id="PF08356">
    <property type="entry name" value="EF_assoc_2"/>
    <property type="match status" value="1"/>
</dbReference>